<evidence type="ECO:0000259" key="5">
    <source>
        <dbReference type="Pfam" id="PF13086"/>
    </source>
</evidence>
<dbReference type="GO" id="GO:0004386">
    <property type="term" value="F:helicase activity"/>
    <property type="evidence" value="ECO:0007669"/>
    <property type="project" value="InterPro"/>
</dbReference>
<dbReference type="EMBL" id="CAJVPD010000236">
    <property type="protein sequence ID" value="CAG8380515.1"/>
    <property type="molecule type" value="Genomic_DNA"/>
</dbReference>
<dbReference type="Pfam" id="PF00004">
    <property type="entry name" value="AAA"/>
    <property type="match status" value="1"/>
</dbReference>
<evidence type="ECO:0000313" key="7">
    <source>
        <dbReference type="Proteomes" id="UP001152592"/>
    </source>
</evidence>
<dbReference type="AlphaFoldDB" id="A0A9W4JBC9"/>
<dbReference type="GO" id="GO:0005524">
    <property type="term" value="F:ATP binding"/>
    <property type="evidence" value="ECO:0007669"/>
    <property type="project" value="UniProtKB-KW"/>
</dbReference>
<dbReference type="OrthoDB" id="18797at2759"/>
<dbReference type="Pfam" id="PF13086">
    <property type="entry name" value="AAA_11"/>
    <property type="match status" value="1"/>
</dbReference>
<dbReference type="GO" id="GO:0016887">
    <property type="term" value="F:ATP hydrolysis activity"/>
    <property type="evidence" value="ECO:0007669"/>
    <property type="project" value="InterPro"/>
</dbReference>
<dbReference type="InterPro" id="IPR003959">
    <property type="entry name" value="ATPase_AAA_core"/>
</dbReference>
<feature type="domain" description="DNA2/NAM7 helicase helicase" evidence="5">
    <location>
        <begin position="452"/>
        <end position="577"/>
    </location>
</feature>
<dbReference type="InterPro" id="IPR041677">
    <property type="entry name" value="DNA2/NAM7_AAA_11"/>
</dbReference>
<dbReference type="InterPro" id="IPR027417">
    <property type="entry name" value="P-loop_NTPase"/>
</dbReference>
<dbReference type="InterPro" id="IPR000641">
    <property type="entry name" value="CbxX/CfxQ"/>
</dbReference>
<comment type="similarity">
    <text evidence="1">Belongs to the CbxX/CfxQ family.</text>
</comment>
<dbReference type="Gene3D" id="1.10.8.60">
    <property type="match status" value="1"/>
</dbReference>
<organism evidence="6 7">
    <name type="scientific">Penicillium salamii</name>
    <dbReference type="NCBI Taxonomy" id="1612424"/>
    <lineage>
        <taxon>Eukaryota</taxon>
        <taxon>Fungi</taxon>
        <taxon>Dikarya</taxon>
        <taxon>Ascomycota</taxon>
        <taxon>Pezizomycotina</taxon>
        <taxon>Eurotiomycetes</taxon>
        <taxon>Eurotiomycetidae</taxon>
        <taxon>Eurotiales</taxon>
        <taxon>Aspergillaceae</taxon>
        <taxon>Penicillium</taxon>
    </lineage>
</organism>
<dbReference type="PANTHER" id="PTHR43392">
    <property type="entry name" value="AAA-TYPE ATPASE FAMILY PROTEIN / ANKYRIN REPEAT FAMILY PROTEIN"/>
    <property type="match status" value="1"/>
</dbReference>
<evidence type="ECO:0000256" key="1">
    <source>
        <dbReference type="ARBA" id="ARBA00010378"/>
    </source>
</evidence>
<evidence type="ECO:0000256" key="3">
    <source>
        <dbReference type="ARBA" id="ARBA00022840"/>
    </source>
</evidence>
<evidence type="ECO:0000313" key="6">
    <source>
        <dbReference type="EMBL" id="CAG8380515.1"/>
    </source>
</evidence>
<dbReference type="InterPro" id="IPR050773">
    <property type="entry name" value="CbxX/CfxQ_RuBisCO_ESX"/>
</dbReference>
<dbReference type="SUPFAM" id="SSF52540">
    <property type="entry name" value="P-loop containing nucleoside triphosphate hydrolases"/>
    <property type="match status" value="3"/>
</dbReference>
<dbReference type="Proteomes" id="UP001152592">
    <property type="component" value="Unassembled WGS sequence"/>
</dbReference>
<name>A0A9W4JBC9_9EURO</name>
<dbReference type="Gene3D" id="3.40.50.300">
    <property type="entry name" value="P-loop containing nucleotide triphosphate hydrolases"/>
    <property type="match status" value="3"/>
</dbReference>
<proteinExistence type="inferred from homology"/>
<dbReference type="PANTHER" id="PTHR43392:SF2">
    <property type="entry name" value="AAA-TYPE ATPASE FAMILY PROTEIN _ ANKYRIN REPEAT FAMILY PROTEIN"/>
    <property type="match status" value="1"/>
</dbReference>
<dbReference type="PRINTS" id="PR00819">
    <property type="entry name" value="CBXCFQXSUPER"/>
</dbReference>
<comment type="caution">
    <text evidence="6">The sequence shown here is derived from an EMBL/GenBank/DDBJ whole genome shotgun (WGS) entry which is preliminary data.</text>
</comment>
<accession>A0A9W4JBC9</accession>
<gene>
    <name evidence="6" type="ORF">PSALAMII_LOCUS5647</name>
</gene>
<sequence>MVNIGTKYYYPLFASLSNLRGVRRIAGAEGCAVLHGKQEVQDLSNFKKLIQAILNTENHCAVVERPVASPSALKALRNGLRFNITPVFINEFTAKSIQFLNDQAVKLLGNGQILEDLLLIILEPRTLWNSFVKAFCDRQLDENATHALCWLTTELLSLPASLKVDIGKDAQTIVDQEFLFSSPLVRLRNSGHKIKYLLEMKSSATALPTSDITAGGRHDNDFADFRLTAILPTADEMGCTEKPFYRGVEEIAQLCGSQRIAGHLDNQFRLLREDMLSSLRDDFQIANSSKSGRRFAFRMRGLSLSSICCSSSDERYLRPCTRGVTSKKGLEKLKGLPKAERKNIFEEHTAICQTLRIWMLGQRQGDCGFCHNRTRCRCTDFRPTRSDTAHHGRRGTEKERVDFHLTEELFLFEKDQPARESDLAPWNLIGELREEYRRNIQNILQTPQHVTLDASQLESLLVGLTQRVTLIQGPPGTGKSFIGALLSKVLYDHTHEKILVMCYTNHALDQFLEDLLDIGIDSSAIVRLGSKYTPRTYPLSLKMQKSNHRRSQEAWSIINALGEEGINQKDELNKSFQAYQSLSAGNLSILSYLEFEEPDFFEALSVPEDESGMSMVGKTGKAIHQDYLFAQWARGEFPKHLIDLLPARCHTIWEMEQNPREDKIASWSRALVNEQATSLGVQMTMFNNFGGTVLDFLLAEVENQTGKIVFILAGYERPMETFFAHNQGLPGRFPHQLKFEDFDDTELMEIMQGWIEKTYKKQMKVDGGLGGLYCRNLARRVGRGRGREGFANARAVENAMSRVSERQSERLRQQRRQGGSQVDDFFFDRRDLIGPDPSNALKSSKAWERLQSMIGLNSVKKTVEALLDTMQYNFQRELNEQPLVEYSLNQVFLGNPGTGKTSIAKIYGRILVDIGFLSNGEVVVKNPSDFVGSVIGESEKTTKGILAATLGKVLVIDEAYGLFAGGTSNDTGARSDPYRTAVVDTIVAEV</sequence>
<keyword evidence="2" id="KW-0547">Nucleotide-binding</keyword>
<evidence type="ECO:0000259" key="4">
    <source>
        <dbReference type="Pfam" id="PF00004"/>
    </source>
</evidence>
<reference evidence="6" key="1">
    <citation type="submission" date="2021-07" db="EMBL/GenBank/DDBJ databases">
        <authorList>
            <person name="Branca A.L. A."/>
        </authorList>
    </citation>
    <scope>NUCLEOTIDE SEQUENCE</scope>
</reference>
<protein>
    <submittedName>
        <fullName evidence="6">Uncharacterized protein</fullName>
    </submittedName>
</protein>
<feature type="domain" description="ATPase AAA-type core" evidence="4">
    <location>
        <begin position="892"/>
        <end position="975"/>
    </location>
</feature>
<dbReference type="FunFam" id="1.10.8.60:FF:000160">
    <property type="entry name" value="WGS project CABT00000000 data, contig 2.55"/>
    <property type="match status" value="1"/>
</dbReference>
<evidence type="ECO:0000256" key="2">
    <source>
        <dbReference type="ARBA" id="ARBA00022741"/>
    </source>
</evidence>
<keyword evidence="3" id="KW-0067">ATP-binding</keyword>